<proteinExistence type="inferred from homology"/>
<feature type="signal peptide" evidence="4">
    <location>
        <begin position="1"/>
        <end position="19"/>
    </location>
</feature>
<keyword evidence="4" id="KW-0732">Signal</keyword>
<dbReference type="InterPro" id="IPR036514">
    <property type="entry name" value="SGNH_hydro_sf"/>
</dbReference>
<organism evidence="5 6">
    <name type="scientific">Sphagnum troendelagicum</name>
    <dbReference type="NCBI Taxonomy" id="128251"/>
    <lineage>
        <taxon>Eukaryota</taxon>
        <taxon>Viridiplantae</taxon>
        <taxon>Streptophyta</taxon>
        <taxon>Embryophyta</taxon>
        <taxon>Bryophyta</taxon>
        <taxon>Sphagnophytina</taxon>
        <taxon>Sphagnopsida</taxon>
        <taxon>Sphagnales</taxon>
        <taxon>Sphagnaceae</taxon>
        <taxon>Sphagnum</taxon>
    </lineage>
</organism>
<evidence type="ECO:0000313" key="6">
    <source>
        <dbReference type="Proteomes" id="UP001497512"/>
    </source>
</evidence>
<accession>A0ABP0THH0</accession>
<dbReference type="EMBL" id="OZ019903">
    <property type="protein sequence ID" value="CAK9196691.1"/>
    <property type="molecule type" value="Genomic_DNA"/>
</dbReference>
<dbReference type="SUPFAM" id="SSF52266">
    <property type="entry name" value="SGNH hydrolase"/>
    <property type="match status" value="1"/>
</dbReference>
<dbReference type="Gene3D" id="3.40.50.1110">
    <property type="entry name" value="SGNH hydrolase"/>
    <property type="match status" value="1"/>
</dbReference>
<comment type="similarity">
    <text evidence="1">Belongs to the 'GDSL' lipolytic enzyme family.</text>
</comment>
<evidence type="ECO:0000256" key="4">
    <source>
        <dbReference type="SAM" id="SignalP"/>
    </source>
</evidence>
<dbReference type="Pfam" id="PF00657">
    <property type="entry name" value="Lipase_GDSL"/>
    <property type="match status" value="1"/>
</dbReference>
<keyword evidence="2" id="KW-0378">Hydrolase</keyword>
<evidence type="ECO:0000313" key="5">
    <source>
        <dbReference type="EMBL" id="CAK9196691.1"/>
    </source>
</evidence>
<reference evidence="5" key="1">
    <citation type="submission" date="2024-02" db="EMBL/GenBank/DDBJ databases">
        <authorList>
            <consortium name="ELIXIR-Norway"/>
            <consortium name="Elixir Norway"/>
        </authorList>
    </citation>
    <scope>NUCLEOTIDE SEQUENCE</scope>
</reference>
<evidence type="ECO:0000256" key="3">
    <source>
        <dbReference type="ARBA" id="ARBA00023098"/>
    </source>
</evidence>
<dbReference type="PANTHER" id="PTHR46020">
    <property type="entry name" value="OSJNBB0059K02.9 PROTEIN"/>
    <property type="match status" value="1"/>
</dbReference>
<keyword evidence="3" id="KW-0443">Lipid metabolism</keyword>
<keyword evidence="6" id="KW-1185">Reference proteome</keyword>
<evidence type="ECO:0000256" key="1">
    <source>
        <dbReference type="ARBA" id="ARBA00008668"/>
    </source>
</evidence>
<evidence type="ECO:0000256" key="2">
    <source>
        <dbReference type="ARBA" id="ARBA00022801"/>
    </source>
</evidence>
<gene>
    <name evidence="5" type="ORF">CSSPTR1EN2_LOCUS3600</name>
</gene>
<protein>
    <recommendedName>
        <fullName evidence="7">GDSL esterase/lipase</fullName>
    </recommendedName>
</protein>
<dbReference type="Proteomes" id="UP001497512">
    <property type="component" value="Chromosome 11"/>
</dbReference>
<name>A0ABP0THH0_9BRYO</name>
<dbReference type="PANTHER" id="PTHR46020:SF4">
    <property type="entry name" value="OS04G0650200 PROTEIN"/>
    <property type="match status" value="1"/>
</dbReference>
<evidence type="ECO:0008006" key="7">
    <source>
        <dbReference type="Google" id="ProtNLM"/>
    </source>
</evidence>
<dbReference type="InterPro" id="IPR001087">
    <property type="entry name" value="GDSL"/>
</dbReference>
<feature type="chain" id="PRO_5046181461" description="GDSL esterase/lipase" evidence="4">
    <location>
        <begin position="20"/>
        <end position="359"/>
    </location>
</feature>
<sequence length="359" mass="39319">MFDALCFLIIIFFMSNSSGSLYMNIVVDGAVANSFEAFYAFGDSYVDTGNGGYMGPPYGMTWPGHAAGRPCDGRNQVDHFAMLFGLPSPTPFKQMKNNESVGGINFGRSGGGVTYAFGYTPLDTQVDEFEALVQEGVLLQKHLSNSVALVCLAVNDYSAYNSQGSPLGVPELITTVVDGIALNIMRIHQLGIRNIIVADLVLMACMPYITASVGYAHCSHNQTLRNETTQHNLLLERRVNLLNQELAGPSAARIIIVDQTKAFWYLMHEGASKYGFADHPLSPCCTDKEDSRIQLCGNTDSEGRALYKVCTEPSQRVIFDGIHPTDAAWKAAIHLYSSVSGYTRCGPKLNTWISQRQRL</sequence>